<evidence type="ECO:0000256" key="4">
    <source>
        <dbReference type="ARBA" id="ARBA00022475"/>
    </source>
</evidence>
<keyword evidence="10" id="KW-0282">Flagellum</keyword>
<evidence type="ECO:0000256" key="2">
    <source>
        <dbReference type="ARBA" id="ARBA00009226"/>
    </source>
</evidence>
<name>A0A6M5YK79_9BACT</name>
<dbReference type="GO" id="GO:0005886">
    <property type="term" value="C:plasma membrane"/>
    <property type="evidence" value="ECO:0007669"/>
    <property type="project" value="UniProtKB-SubCell"/>
</dbReference>
<evidence type="ECO:0000313" key="11">
    <source>
        <dbReference type="Proteomes" id="UP000503447"/>
    </source>
</evidence>
<dbReference type="InterPro" id="IPR036429">
    <property type="entry name" value="SpoA-like_sf"/>
</dbReference>
<dbReference type="GO" id="GO:0071973">
    <property type="term" value="P:bacterial-type flagellum-dependent cell motility"/>
    <property type="evidence" value="ECO:0007669"/>
    <property type="project" value="InterPro"/>
</dbReference>
<keyword evidence="11" id="KW-1185">Reference proteome</keyword>
<dbReference type="SUPFAM" id="SSF101801">
    <property type="entry name" value="Surface presentation of antigens (SPOA)"/>
    <property type="match status" value="1"/>
</dbReference>
<dbReference type="GO" id="GO:0006935">
    <property type="term" value="P:chemotaxis"/>
    <property type="evidence" value="ECO:0007669"/>
    <property type="project" value="UniProtKB-KW"/>
</dbReference>
<evidence type="ECO:0000256" key="7">
    <source>
        <dbReference type="ARBA" id="ARBA00023136"/>
    </source>
</evidence>
<evidence type="ECO:0000313" key="10">
    <source>
        <dbReference type="EMBL" id="QJW94388.1"/>
    </source>
</evidence>
<evidence type="ECO:0000256" key="1">
    <source>
        <dbReference type="ARBA" id="ARBA00004413"/>
    </source>
</evidence>
<evidence type="ECO:0000256" key="3">
    <source>
        <dbReference type="ARBA" id="ARBA00021897"/>
    </source>
</evidence>
<dbReference type="Gene3D" id="2.30.330.10">
    <property type="entry name" value="SpoA-like"/>
    <property type="match status" value="1"/>
</dbReference>
<dbReference type="PRINTS" id="PR00956">
    <property type="entry name" value="FLGMOTORFLIN"/>
</dbReference>
<keyword evidence="4" id="KW-1003">Cell membrane</keyword>
<dbReference type="RefSeq" id="WP_171470401.1">
    <property type="nucleotide sequence ID" value="NZ_CP053452.2"/>
</dbReference>
<feature type="domain" description="Flagellar motor switch protein FliN-like C-terminal" evidence="9">
    <location>
        <begin position="41"/>
        <end position="110"/>
    </location>
</feature>
<dbReference type="PANTHER" id="PTHR43484">
    <property type="match status" value="1"/>
</dbReference>
<proteinExistence type="inferred from homology"/>
<organism evidence="10 11">
    <name type="scientific">Frigoriglobus tundricola</name>
    <dbReference type="NCBI Taxonomy" id="2774151"/>
    <lineage>
        <taxon>Bacteria</taxon>
        <taxon>Pseudomonadati</taxon>
        <taxon>Planctomycetota</taxon>
        <taxon>Planctomycetia</taxon>
        <taxon>Gemmatales</taxon>
        <taxon>Gemmataceae</taxon>
        <taxon>Frigoriglobus</taxon>
    </lineage>
</organism>
<evidence type="ECO:0000259" key="9">
    <source>
        <dbReference type="Pfam" id="PF01052"/>
    </source>
</evidence>
<dbReference type="GO" id="GO:0009425">
    <property type="term" value="C:bacterial-type flagellum basal body"/>
    <property type="evidence" value="ECO:0007669"/>
    <property type="project" value="InterPro"/>
</dbReference>
<dbReference type="InterPro" id="IPR001543">
    <property type="entry name" value="FliN-like_C"/>
</dbReference>
<dbReference type="Proteomes" id="UP000503447">
    <property type="component" value="Chromosome"/>
</dbReference>
<dbReference type="GO" id="GO:0003774">
    <property type="term" value="F:cytoskeletal motor activity"/>
    <property type="evidence" value="ECO:0007669"/>
    <property type="project" value="InterPro"/>
</dbReference>
<gene>
    <name evidence="10" type="ORF">FTUN_1908</name>
</gene>
<dbReference type="Pfam" id="PF01052">
    <property type="entry name" value="FliMN_C"/>
    <property type="match status" value="1"/>
</dbReference>
<keyword evidence="7" id="KW-0472">Membrane</keyword>
<dbReference type="PANTHER" id="PTHR43484:SF1">
    <property type="entry name" value="FLAGELLAR MOTOR SWITCH PROTEIN FLIN"/>
    <property type="match status" value="1"/>
</dbReference>
<dbReference type="EMBL" id="CP053452">
    <property type="protein sequence ID" value="QJW94388.1"/>
    <property type="molecule type" value="Genomic_DNA"/>
</dbReference>
<dbReference type="InterPro" id="IPR051469">
    <property type="entry name" value="FliN/MopA/SpaO"/>
</dbReference>
<feature type="region of interest" description="Disordered" evidence="8">
    <location>
        <begin position="1"/>
        <end position="42"/>
    </location>
</feature>
<dbReference type="KEGG" id="ftj:FTUN_1908"/>
<sequence>MPDTAPTEAPTADLPPVEARRPAFPALDPRGSPSGGTPLDSLRDVPITITARLGHATLPIAAILRLGPGAVVELEEDISAPVELTVRGVPFATGEVIVIDDHFAIRIKNLLPPRTGKADV</sequence>
<evidence type="ECO:0000256" key="5">
    <source>
        <dbReference type="ARBA" id="ARBA00022500"/>
    </source>
</evidence>
<dbReference type="AlphaFoldDB" id="A0A6M5YK79"/>
<comment type="similarity">
    <text evidence="2">Belongs to the FliN/MopA/SpaO family.</text>
</comment>
<comment type="subcellular location">
    <subcellularLocation>
        <location evidence="1">Cell membrane</location>
        <topology evidence="1">Peripheral membrane protein</topology>
        <orientation evidence="1">Cytoplasmic side</orientation>
    </subcellularLocation>
</comment>
<dbReference type="InterPro" id="IPR001172">
    <property type="entry name" value="FliN_T3SS_HrcQb"/>
</dbReference>
<keyword evidence="10" id="KW-0966">Cell projection</keyword>
<evidence type="ECO:0000256" key="8">
    <source>
        <dbReference type="SAM" id="MobiDB-lite"/>
    </source>
</evidence>
<keyword evidence="10" id="KW-0969">Cilium</keyword>
<protein>
    <recommendedName>
        <fullName evidence="3">Flagellar motor switch protein FliN</fullName>
    </recommendedName>
</protein>
<keyword evidence="6" id="KW-0283">Flagellar rotation</keyword>
<accession>A0A6M5YK79</accession>
<reference evidence="11" key="1">
    <citation type="submission" date="2020-05" db="EMBL/GenBank/DDBJ databases">
        <title>Frigoriglobus tundricola gen. nov., sp. nov., a psychrotolerant cellulolytic planctomycete of the family Gemmataceae with two divergent copies of 16S rRNA gene.</title>
        <authorList>
            <person name="Kulichevskaya I.S."/>
            <person name="Ivanova A.A."/>
            <person name="Naumoff D.G."/>
            <person name="Beletsky A.V."/>
            <person name="Rijpstra W.I.C."/>
            <person name="Sinninghe Damste J.S."/>
            <person name="Mardanov A.V."/>
            <person name="Ravin N.V."/>
            <person name="Dedysh S.N."/>
        </authorList>
    </citation>
    <scope>NUCLEOTIDE SEQUENCE [LARGE SCALE GENOMIC DNA]</scope>
    <source>
        <strain evidence="11">PL17</strain>
    </source>
</reference>
<keyword evidence="5" id="KW-0145">Chemotaxis</keyword>
<evidence type="ECO:0000256" key="6">
    <source>
        <dbReference type="ARBA" id="ARBA00022779"/>
    </source>
</evidence>